<comment type="caution">
    <text evidence="13">The sequence shown here is derived from an EMBL/GenBank/DDBJ whole genome shotgun (WGS) entry which is preliminary data.</text>
</comment>
<dbReference type="GO" id="GO:0033550">
    <property type="term" value="F:MAP kinase tyrosine phosphatase activity"/>
    <property type="evidence" value="ECO:0007669"/>
    <property type="project" value="TreeGrafter"/>
</dbReference>
<dbReference type="Pfam" id="PF00782">
    <property type="entry name" value="DSPc"/>
    <property type="match status" value="1"/>
</dbReference>
<dbReference type="GO" id="GO:0017017">
    <property type="term" value="F:MAP kinase tyrosine/serine/threonine phosphatase activity"/>
    <property type="evidence" value="ECO:0007669"/>
    <property type="project" value="TreeGrafter"/>
</dbReference>
<comment type="similarity">
    <text evidence="3">Belongs to the protein-tyrosine phosphatase family. Non-receptor class dual specificity subfamily.</text>
</comment>
<evidence type="ECO:0000256" key="7">
    <source>
        <dbReference type="ARBA" id="ARBA00023242"/>
    </source>
</evidence>
<dbReference type="GO" id="GO:0005634">
    <property type="term" value="C:nucleus"/>
    <property type="evidence" value="ECO:0007669"/>
    <property type="project" value="UniProtKB-SubCell"/>
</dbReference>
<dbReference type="InterPro" id="IPR029021">
    <property type="entry name" value="Prot-tyrosine_phosphatase-like"/>
</dbReference>
<keyword evidence="4" id="KW-0963">Cytoplasm</keyword>
<evidence type="ECO:0000256" key="10">
    <source>
        <dbReference type="ARBA" id="ARBA00051722"/>
    </source>
</evidence>
<dbReference type="PANTHER" id="PTHR10159:SF503">
    <property type="entry name" value="DUAL SPECIFICITY PROTEIN PHOSPHATASE 1B"/>
    <property type="match status" value="1"/>
</dbReference>
<accession>A0AAV0P6U0</accession>
<evidence type="ECO:0000259" key="12">
    <source>
        <dbReference type="PROSITE" id="PS50056"/>
    </source>
</evidence>
<keyword evidence="5" id="KW-0378">Hydrolase</keyword>
<evidence type="ECO:0000256" key="2">
    <source>
        <dbReference type="ARBA" id="ARBA00004496"/>
    </source>
</evidence>
<dbReference type="GO" id="GO:0043409">
    <property type="term" value="P:negative regulation of MAPK cascade"/>
    <property type="evidence" value="ECO:0007669"/>
    <property type="project" value="TreeGrafter"/>
</dbReference>
<keyword evidence="14" id="KW-1185">Reference proteome</keyword>
<dbReference type="EMBL" id="CAMGYJ010000008">
    <property type="protein sequence ID" value="CAI0466352.1"/>
    <property type="molecule type" value="Genomic_DNA"/>
</dbReference>
<dbReference type="GO" id="GO:0004722">
    <property type="term" value="F:protein serine/threonine phosphatase activity"/>
    <property type="evidence" value="ECO:0007669"/>
    <property type="project" value="UniProtKB-EC"/>
</dbReference>
<dbReference type="Gene3D" id="3.90.190.10">
    <property type="entry name" value="Protein tyrosine phosphatase superfamily"/>
    <property type="match status" value="1"/>
</dbReference>
<dbReference type="Proteomes" id="UP001154282">
    <property type="component" value="Unassembled WGS sequence"/>
</dbReference>
<dbReference type="PROSITE" id="PS50054">
    <property type="entry name" value="TYR_PHOSPHATASE_DUAL"/>
    <property type="match status" value="1"/>
</dbReference>
<comment type="catalytic activity">
    <reaction evidence="8">
        <text>O-phospho-L-seryl-[protein] + H2O = L-seryl-[protein] + phosphate</text>
        <dbReference type="Rhea" id="RHEA:20629"/>
        <dbReference type="Rhea" id="RHEA-COMP:9863"/>
        <dbReference type="Rhea" id="RHEA-COMP:11604"/>
        <dbReference type="ChEBI" id="CHEBI:15377"/>
        <dbReference type="ChEBI" id="CHEBI:29999"/>
        <dbReference type="ChEBI" id="CHEBI:43474"/>
        <dbReference type="ChEBI" id="CHEBI:83421"/>
        <dbReference type="EC" id="3.1.3.16"/>
    </reaction>
</comment>
<comment type="catalytic activity">
    <reaction evidence="10">
        <text>O-phospho-L-tyrosyl-[protein] + H2O = L-tyrosyl-[protein] + phosphate</text>
        <dbReference type="Rhea" id="RHEA:10684"/>
        <dbReference type="Rhea" id="RHEA-COMP:10136"/>
        <dbReference type="Rhea" id="RHEA-COMP:20101"/>
        <dbReference type="ChEBI" id="CHEBI:15377"/>
        <dbReference type="ChEBI" id="CHEBI:43474"/>
        <dbReference type="ChEBI" id="CHEBI:46858"/>
        <dbReference type="ChEBI" id="CHEBI:61978"/>
        <dbReference type="EC" id="3.1.3.48"/>
    </reaction>
</comment>
<reference evidence="13" key="1">
    <citation type="submission" date="2022-08" db="EMBL/GenBank/DDBJ databases">
        <authorList>
            <person name="Gutierrez-Valencia J."/>
        </authorList>
    </citation>
    <scope>NUCLEOTIDE SEQUENCE</scope>
</reference>
<name>A0AAV0P6U0_9ROSI</name>
<protein>
    <submittedName>
        <fullName evidence="13">Uncharacterized protein</fullName>
    </submittedName>
</protein>
<proteinExistence type="inferred from homology"/>
<keyword evidence="7" id="KW-0539">Nucleus</keyword>
<evidence type="ECO:0000259" key="11">
    <source>
        <dbReference type="PROSITE" id="PS50054"/>
    </source>
</evidence>
<feature type="domain" description="Tyrosine specific protein phosphatases" evidence="12">
    <location>
        <begin position="117"/>
        <end position="175"/>
    </location>
</feature>
<dbReference type="InterPro" id="IPR000387">
    <property type="entry name" value="Tyr_Pase_dom"/>
</dbReference>
<dbReference type="InterPro" id="IPR020422">
    <property type="entry name" value="TYR_PHOSPHATASE_DUAL_dom"/>
</dbReference>
<dbReference type="AlphaFoldDB" id="A0AAV0P6U0"/>
<comment type="catalytic activity">
    <reaction evidence="9">
        <text>O-phospho-L-threonyl-[protein] + H2O = L-threonyl-[protein] + phosphate</text>
        <dbReference type="Rhea" id="RHEA:47004"/>
        <dbReference type="Rhea" id="RHEA-COMP:11060"/>
        <dbReference type="Rhea" id="RHEA-COMP:11605"/>
        <dbReference type="ChEBI" id="CHEBI:15377"/>
        <dbReference type="ChEBI" id="CHEBI:30013"/>
        <dbReference type="ChEBI" id="CHEBI:43474"/>
        <dbReference type="ChEBI" id="CHEBI:61977"/>
        <dbReference type="EC" id="3.1.3.16"/>
    </reaction>
</comment>
<comment type="subcellular location">
    <subcellularLocation>
        <location evidence="2">Cytoplasm</location>
    </subcellularLocation>
    <subcellularLocation>
        <location evidence="1">Nucleus</location>
    </subcellularLocation>
</comment>
<evidence type="ECO:0000256" key="9">
    <source>
        <dbReference type="ARBA" id="ARBA00048336"/>
    </source>
</evidence>
<evidence type="ECO:0000256" key="4">
    <source>
        <dbReference type="ARBA" id="ARBA00022490"/>
    </source>
</evidence>
<dbReference type="FunFam" id="3.90.190.10:FF:000056">
    <property type="entry name" value="Dual specificity phosphatase 12"/>
    <property type="match status" value="1"/>
</dbReference>
<evidence type="ECO:0000256" key="5">
    <source>
        <dbReference type="ARBA" id="ARBA00022801"/>
    </source>
</evidence>
<dbReference type="SUPFAM" id="SSF52799">
    <property type="entry name" value="(Phosphotyrosine protein) phosphatases II"/>
    <property type="match status" value="1"/>
</dbReference>
<dbReference type="InterPro" id="IPR000340">
    <property type="entry name" value="Dual-sp_phosphatase_cat-dom"/>
</dbReference>
<evidence type="ECO:0000256" key="8">
    <source>
        <dbReference type="ARBA" id="ARBA00047761"/>
    </source>
</evidence>
<dbReference type="PROSITE" id="PS50056">
    <property type="entry name" value="TYR_PHOSPHATASE_2"/>
    <property type="match status" value="1"/>
</dbReference>
<evidence type="ECO:0000313" key="14">
    <source>
        <dbReference type="Proteomes" id="UP001154282"/>
    </source>
</evidence>
<evidence type="ECO:0000256" key="1">
    <source>
        <dbReference type="ARBA" id="ARBA00004123"/>
    </source>
</evidence>
<dbReference type="GO" id="GO:0008330">
    <property type="term" value="F:protein tyrosine/threonine phosphatase activity"/>
    <property type="evidence" value="ECO:0007669"/>
    <property type="project" value="TreeGrafter"/>
</dbReference>
<dbReference type="GO" id="GO:0005737">
    <property type="term" value="C:cytoplasm"/>
    <property type="evidence" value="ECO:0007669"/>
    <property type="project" value="UniProtKB-SubCell"/>
</dbReference>
<dbReference type="CDD" id="cd14498">
    <property type="entry name" value="DSP"/>
    <property type="match status" value="1"/>
</dbReference>
<organism evidence="13 14">
    <name type="scientific">Linum tenue</name>
    <dbReference type="NCBI Taxonomy" id="586396"/>
    <lineage>
        <taxon>Eukaryota</taxon>
        <taxon>Viridiplantae</taxon>
        <taxon>Streptophyta</taxon>
        <taxon>Embryophyta</taxon>
        <taxon>Tracheophyta</taxon>
        <taxon>Spermatophyta</taxon>
        <taxon>Magnoliopsida</taxon>
        <taxon>eudicotyledons</taxon>
        <taxon>Gunneridae</taxon>
        <taxon>Pentapetalae</taxon>
        <taxon>rosids</taxon>
        <taxon>fabids</taxon>
        <taxon>Malpighiales</taxon>
        <taxon>Linaceae</taxon>
        <taxon>Linum</taxon>
    </lineage>
</organism>
<evidence type="ECO:0000256" key="6">
    <source>
        <dbReference type="ARBA" id="ARBA00022912"/>
    </source>
</evidence>
<feature type="domain" description="Tyrosine-protein phosphatase" evidence="11">
    <location>
        <begin position="40"/>
        <end position="196"/>
    </location>
</feature>
<evidence type="ECO:0000256" key="3">
    <source>
        <dbReference type="ARBA" id="ARBA00008601"/>
    </source>
</evidence>
<dbReference type="SMART" id="SM00195">
    <property type="entry name" value="DSPc"/>
    <property type="match status" value="1"/>
</dbReference>
<keyword evidence="6" id="KW-0904">Protein phosphatase</keyword>
<sequence length="198" mass="21727">MEPSPPYCYPVDCLLIGMDQSSSGPITSVSVQPVDQNGTEPSPELCQIEEGLFLGSITEATMKDALKQANVTHILTVASFLPSFPEEFQYKVVNSMNLIFCPGVSPVSDSVNTNIAQHFDDCFDFIDESKRLGGGVLVHCFMGVSRSVTVVVAYLMKKRHMSLSQALQHVRSRRPQASPNPGFISQLQKFEQSLKGEP</sequence>
<evidence type="ECO:0000313" key="13">
    <source>
        <dbReference type="EMBL" id="CAI0466352.1"/>
    </source>
</evidence>
<gene>
    <name evidence="13" type="ORF">LITE_LOCUS37000</name>
</gene>
<dbReference type="PANTHER" id="PTHR10159">
    <property type="entry name" value="DUAL SPECIFICITY PROTEIN PHOSPHATASE"/>
    <property type="match status" value="1"/>
</dbReference>